<dbReference type="EMBL" id="WTVM01000220">
    <property type="protein sequence ID" value="NMG05151.1"/>
    <property type="molecule type" value="Genomic_DNA"/>
</dbReference>
<feature type="domain" description="HAMP" evidence="13">
    <location>
        <begin position="195"/>
        <end position="248"/>
    </location>
</feature>
<dbReference type="Proteomes" id="UP000599523">
    <property type="component" value="Unassembled WGS sequence"/>
</dbReference>
<dbReference type="PANTHER" id="PTHR45436">
    <property type="entry name" value="SENSOR HISTIDINE KINASE YKOH"/>
    <property type="match status" value="1"/>
</dbReference>
<dbReference type="PANTHER" id="PTHR45436:SF15">
    <property type="entry name" value="SENSOR HISTIDINE KINASE CUSS"/>
    <property type="match status" value="1"/>
</dbReference>
<dbReference type="CDD" id="cd00075">
    <property type="entry name" value="HATPase"/>
    <property type="match status" value="1"/>
</dbReference>
<evidence type="ECO:0000256" key="7">
    <source>
        <dbReference type="ARBA" id="ARBA00022777"/>
    </source>
</evidence>
<evidence type="ECO:0000256" key="8">
    <source>
        <dbReference type="ARBA" id="ARBA00022989"/>
    </source>
</evidence>
<feature type="domain" description="Histidine kinase" evidence="12">
    <location>
        <begin position="256"/>
        <end position="456"/>
    </location>
</feature>
<name>A0A972JA38_9RHOO</name>
<evidence type="ECO:0000256" key="10">
    <source>
        <dbReference type="ARBA" id="ARBA00023136"/>
    </source>
</evidence>
<dbReference type="EC" id="2.7.13.3" evidence="3"/>
<evidence type="ECO:0000256" key="6">
    <source>
        <dbReference type="ARBA" id="ARBA00022692"/>
    </source>
</evidence>
<dbReference type="InterPro" id="IPR050428">
    <property type="entry name" value="TCS_sensor_his_kinase"/>
</dbReference>
<dbReference type="InterPro" id="IPR005467">
    <property type="entry name" value="His_kinase_dom"/>
</dbReference>
<dbReference type="PRINTS" id="PR00344">
    <property type="entry name" value="BCTRLSENSOR"/>
</dbReference>
<dbReference type="PROSITE" id="PS50885">
    <property type="entry name" value="HAMP"/>
    <property type="match status" value="1"/>
</dbReference>
<dbReference type="AlphaFoldDB" id="A0A972JA38"/>
<dbReference type="InterPro" id="IPR003594">
    <property type="entry name" value="HATPase_dom"/>
</dbReference>
<keyword evidence="7" id="KW-0418">Kinase</keyword>
<evidence type="ECO:0000313" key="14">
    <source>
        <dbReference type="EMBL" id="NMG05151.1"/>
    </source>
</evidence>
<evidence type="ECO:0000256" key="9">
    <source>
        <dbReference type="ARBA" id="ARBA00023012"/>
    </source>
</evidence>
<evidence type="ECO:0000256" key="3">
    <source>
        <dbReference type="ARBA" id="ARBA00012438"/>
    </source>
</evidence>
<keyword evidence="5" id="KW-0808">Transferase</keyword>
<dbReference type="InterPro" id="IPR036890">
    <property type="entry name" value="HATPase_C_sf"/>
</dbReference>
<dbReference type="SMART" id="SM00387">
    <property type="entry name" value="HATPase_c"/>
    <property type="match status" value="1"/>
</dbReference>
<dbReference type="Pfam" id="PF02518">
    <property type="entry name" value="HATPase_c"/>
    <property type="match status" value="1"/>
</dbReference>
<dbReference type="Gene3D" id="3.30.565.10">
    <property type="entry name" value="Histidine kinase-like ATPase, C-terminal domain"/>
    <property type="match status" value="1"/>
</dbReference>
<keyword evidence="10 11" id="KW-0472">Membrane</keyword>
<keyword evidence="9" id="KW-0902">Two-component regulatory system</keyword>
<feature type="transmembrane region" description="Helical" evidence="11">
    <location>
        <begin position="12"/>
        <end position="39"/>
    </location>
</feature>
<dbReference type="Pfam" id="PF00512">
    <property type="entry name" value="HisKA"/>
    <property type="match status" value="1"/>
</dbReference>
<proteinExistence type="predicted"/>
<sequence>MRSAKTIRLSSLGLKVLAAYVVGALLSIALAVAAAVWMVENDVLADLELRERVGTLASKIKFDTNGKPVRLAASEADLDWLYESLPHETAWRVLDVQGNVALVSEAGGAFWPAGGSAPRLERDTFVFKHNGMTLHGATESFEYQGQQWLVQFATSERLMKLIQHKFALPYMGIGIGIFSAVLIVAFGLCAYITLRYALKPLRGISEAAAAISPRSLHARLQTEVVPAEISPLVDSFNRTLERLDQGYRVQKEFLGNAAHELKTPLTLIRAQIELMEGDDGDRGALLSDVEYMTRQVQQLLLLAEASEAHNYDFTTVKVQEVADEAASYLQRMAEAAGVRLTVSATENIEWKADRGALFTLLKNLLENAIQHAPASTTVDVEVQSDALSVRDWGPGLDPAQLPLLFERFWRAAHRRDHGAGLGLSICQEIALAHGWRLTVERAEPGLRFRLKNTVMSQPNA</sequence>
<evidence type="ECO:0000313" key="15">
    <source>
        <dbReference type="Proteomes" id="UP000599523"/>
    </source>
</evidence>
<keyword evidence="15" id="KW-1185">Reference proteome</keyword>
<evidence type="ECO:0000256" key="1">
    <source>
        <dbReference type="ARBA" id="ARBA00000085"/>
    </source>
</evidence>
<evidence type="ECO:0000256" key="4">
    <source>
        <dbReference type="ARBA" id="ARBA00022553"/>
    </source>
</evidence>
<comment type="catalytic activity">
    <reaction evidence="1">
        <text>ATP + protein L-histidine = ADP + protein N-phospho-L-histidine.</text>
        <dbReference type="EC" id="2.7.13.3"/>
    </reaction>
</comment>
<feature type="transmembrane region" description="Helical" evidence="11">
    <location>
        <begin position="167"/>
        <end position="194"/>
    </location>
</feature>
<dbReference type="SMART" id="SM00304">
    <property type="entry name" value="HAMP"/>
    <property type="match status" value="1"/>
</dbReference>
<reference evidence="14" key="1">
    <citation type="submission" date="2019-12" db="EMBL/GenBank/DDBJ databases">
        <title>Comparative genomics gives insights into the taxonomy of the Azoarcus-Aromatoleum group and reveals separate origins of nif in the plant-associated Azoarcus and non-plant-associated Aromatoleum sub-groups.</title>
        <authorList>
            <person name="Lafos M."/>
            <person name="Maluk M."/>
            <person name="Batista M."/>
            <person name="Junghare M."/>
            <person name="Carmona M."/>
            <person name="Faoro H."/>
            <person name="Cruz L.M."/>
            <person name="Battistoni F."/>
            <person name="De Souza E."/>
            <person name="Pedrosa F."/>
            <person name="Chen W.-M."/>
            <person name="Poole P.S."/>
            <person name="Dixon R.A."/>
            <person name="James E.K."/>
        </authorList>
    </citation>
    <scope>NUCLEOTIDE SEQUENCE</scope>
    <source>
        <strain evidence="14">NSC3</strain>
    </source>
</reference>
<dbReference type="CDD" id="cd00082">
    <property type="entry name" value="HisKA"/>
    <property type="match status" value="1"/>
</dbReference>
<comment type="caution">
    <text evidence="14">The sequence shown here is derived from an EMBL/GenBank/DDBJ whole genome shotgun (WGS) entry which is preliminary data.</text>
</comment>
<keyword evidence="8 11" id="KW-1133">Transmembrane helix</keyword>
<dbReference type="InterPro" id="IPR003660">
    <property type="entry name" value="HAMP_dom"/>
</dbReference>
<dbReference type="InterPro" id="IPR003661">
    <property type="entry name" value="HisK_dim/P_dom"/>
</dbReference>
<dbReference type="GO" id="GO:0000155">
    <property type="term" value="F:phosphorelay sensor kinase activity"/>
    <property type="evidence" value="ECO:0007669"/>
    <property type="project" value="InterPro"/>
</dbReference>
<keyword evidence="6 11" id="KW-0812">Transmembrane</keyword>
<organism evidence="14 15">
    <name type="scientific">Azoarcus taiwanensis</name>
    <dbReference type="NCBI Taxonomy" id="666964"/>
    <lineage>
        <taxon>Bacteria</taxon>
        <taxon>Pseudomonadati</taxon>
        <taxon>Pseudomonadota</taxon>
        <taxon>Betaproteobacteria</taxon>
        <taxon>Rhodocyclales</taxon>
        <taxon>Zoogloeaceae</taxon>
        <taxon>Azoarcus</taxon>
    </lineage>
</organism>
<dbReference type="SUPFAM" id="SSF47384">
    <property type="entry name" value="Homodimeric domain of signal transducing histidine kinase"/>
    <property type="match status" value="1"/>
</dbReference>
<dbReference type="SMART" id="SM00388">
    <property type="entry name" value="HisKA"/>
    <property type="match status" value="1"/>
</dbReference>
<dbReference type="InterPro" id="IPR036097">
    <property type="entry name" value="HisK_dim/P_sf"/>
</dbReference>
<dbReference type="Pfam" id="PF00672">
    <property type="entry name" value="HAMP"/>
    <property type="match status" value="1"/>
</dbReference>
<dbReference type="RefSeq" id="WP_168989757.1">
    <property type="nucleotide sequence ID" value="NZ_WTVM01000220.1"/>
</dbReference>
<dbReference type="PROSITE" id="PS50109">
    <property type="entry name" value="HIS_KIN"/>
    <property type="match status" value="1"/>
</dbReference>
<protein>
    <recommendedName>
        <fullName evidence="3">histidine kinase</fullName>
        <ecNumber evidence="3">2.7.13.3</ecNumber>
    </recommendedName>
</protein>
<gene>
    <name evidence="14" type="ORF">GPA21_19615</name>
</gene>
<evidence type="ECO:0000256" key="11">
    <source>
        <dbReference type="SAM" id="Phobius"/>
    </source>
</evidence>
<keyword evidence="4" id="KW-0597">Phosphoprotein</keyword>
<dbReference type="CDD" id="cd06225">
    <property type="entry name" value="HAMP"/>
    <property type="match status" value="1"/>
</dbReference>
<evidence type="ECO:0000259" key="13">
    <source>
        <dbReference type="PROSITE" id="PS50885"/>
    </source>
</evidence>
<dbReference type="InterPro" id="IPR004358">
    <property type="entry name" value="Sig_transdc_His_kin-like_C"/>
</dbReference>
<comment type="subcellular location">
    <subcellularLocation>
        <location evidence="2">Membrane</location>
        <topology evidence="2">Multi-pass membrane protein</topology>
    </subcellularLocation>
</comment>
<dbReference type="SUPFAM" id="SSF55874">
    <property type="entry name" value="ATPase domain of HSP90 chaperone/DNA topoisomerase II/histidine kinase"/>
    <property type="match status" value="1"/>
</dbReference>
<accession>A0A972JA38</accession>
<evidence type="ECO:0000259" key="12">
    <source>
        <dbReference type="PROSITE" id="PS50109"/>
    </source>
</evidence>
<dbReference type="Gene3D" id="1.10.287.130">
    <property type="match status" value="1"/>
</dbReference>
<dbReference type="GO" id="GO:0005886">
    <property type="term" value="C:plasma membrane"/>
    <property type="evidence" value="ECO:0007669"/>
    <property type="project" value="TreeGrafter"/>
</dbReference>
<evidence type="ECO:0000256" key="2">
    <source>
        <dbReference type="ARBA" id="ARBA00004141"/>
    </source>
</evidence>
<evidence type="ECO:0000256" key="5">
    <source>
        <dbReference type="ARBA" id="ARBA00022679"/>
    </source>
</evidence>